<keyword evidence="5" id="KW-1185">Reference proteome</keyword>
<dbReference type="GO" id="GO:0003723">
    <property type="term" value="F:RNA binding"/>
    <property type="evidence" value="ECO:0007669"/>
    <property type="project" value="InterPro"/>
</dbReference>
<dbReference type="RefSeq" id="WP_165769570.1">
    <property type="nucleotide sequence ID" value="NZ_FYEH01000007.1"/>
</dbReference>
<dbReference type="SUPFAM" id="SSF75217">
    <property type="entry name" value="alpha/beta knot"/>
    <property type="match status" value="1"/>
</dbReference>
<keyword evidence="1 4" id="KW-0489">Methyltransferase</keyword>
<dbReference type="Gene3D" id="3.30.1330.30">
    <property type="match status" value="1"/>
</dbReference>
<dbReference type="GO" id="GO:0008173">
    <property type="term" value="F:RNA methyltransferase activity"/>
    <property type="evidence" value="ECO:0007669"/>
    <property type="project" value="InterPro"/>
</dbReference>
<proteinExistence type="predicted"/>
<dbReference type="AlphaFoldDB" id="A0A212RCA1"/>
<evidence type="ECO:0000256" key="1">
    <source>
        <dbReference type="ARBA" id="ARBA00022603"/>
    </source>
</evidence>
<evidence type="ECO:0000313" key="4">
    <source>
        <dbReference type="EMBL" id="SNB69713.1"/>
    </source>
</evidence>
<dbReference type="InterPro" id="IPR029028">
    <property type="entry name" value="Alpha/beta_knot_MTases"/>
</dbReference>
<protein>
    <submittedName>
        <fullName evidence="4">tRNA G18 (Ribose-2'-O)-methylase SpoU</fullName>
    </submittedName>
</protein>
<dbReference type="Pfam" id="PF00588">
    <property type="entry name" value="SpoU_methylase"/>
    <property type="match status" value="1"/>
</dbReference>
<keyword evidence="2" id="KW-0808">Transferase</keyword>
<dbReference type="InterPro" id="IPR051259">
    <property type="entry name" value="rRNA_Methyltransferase"/>
</dbReference>
<dbReference type="GO" id="GO:0032259">
    <property type="term" value="P:methylation"/>
    <property type="evidence" value="ECO:0007669"/>
    <property type="project" value="UniProtKB-KW"/>
</dbReference>
<accession>A0A212RCA1</accession>
<gene>
    <name evidence="4" type="ORF">SAMN07250955_10740</name>
</gene>
<dbReference type="GO" id="GO:0006396">
    <property type="term" value="P:RNA processing"/>
    <property type="evidence" value="ECO:0007669"/>
    <property type="project" value="InterPro"/>
</dbReference>
<evidence type="ECO:0000313" key="5">
    <source>
        <dbReference type="Proteomes" id="UP000197065"/>
    </source>
</evidence>
<evidence type="ECO:0000259" key="3">
    <source>
        <dbReference type="Pfam" id="PF00588"/>
    </source>
</evidence>
<organism evidence="4 5">
    <name type="scientific">Arboricoccus pini</name>
    <dbReference type="NCBI Taxonomy" id="1963835"/>
    <lineage>
        <taxon>Bacteria</taxon>
        <taxon>Pseudomonadati</taxon>
        <taxon>Pseudomonadota</taxon>
        <taxon>Alphaproteobacteria</taxon>
        <taxon>Geminicoccales</taxon>
        <taxon>Geminicoccaceae</taxon>
        <taxon>Arboricoccus</taxon>
    </lineage>
</organism>
<dbReference type="EMBL" id="FYEH01000007">
    <property type="protein sequence ID" value="SNB69713.1"/>
    <property type="molecule type" value="Genomic_DNA"/>
</dbReference>
<dbReference type="InterPro" id="IPR029026">
    <property type="entry name" value="tRNA_m1G_MTases_N"/>
</dbReference>
<dbReference type="Gene3D" id="3.40.1280.10">
    <property type="match status" value="1"/>
</dbReference>
<sequence length="247" mass="26176">MESQSFLLRVHAAYKDPALVVLEGLHALKHAIRFKAEVELALTADASVPEGLAARLAPDILPQLRRHLVEVPADVFARLAPKAPASGIIAIARRPDVTLQAILERPGPVVLLDRPTHPGNVGAVVRVSAAAAAAGVLTTGQLDPWGAPVLRGSAGLHFALPVLRIEDLGQVSRPILALHPEGQPLTAESLRERPILVFGSERRGLDPSWLQRADRRLTIPMAAGVSSLNLATSVAVTLYADRLGSAC</sequence>
<evidence type="ECO:0000256" key="2">
    <source>
        <dbReference type="ARBA" id="ARBA00022679"/>
    </source>
</evidence>
<dbReference type="Proteomes" id="UP000197065">
    <property type="component" value="Unassembled WGS sequence"/>
</dbReference>
<feature type="domain" description="tRNA/rRNA methyltransferase SpoU type" evidence="3">
    <location>
        <begin position="109"/>
        <end position="239"/>
    </location>
</feature>
<dbReference type="InterPro" id="IPR001537">
    <property type="entry name" value="SpoU_MeTrfase"/>
</dbReference>
<reference evidence="4 5" key="1">
    <citation type="submission" date="2017-06" db="EMBL/GenBank/DDBJ databases">
        <authorList>
            <person name="Kim H.J."/>
            <person name="Triplett B.A."/>
        </authorList>
    </citation>
    <scope>NUCLEOTIDE SEQUENCE [LARGE SCALE GENOMIC DNA]</scope>
    <source>
        <strain evidence="4 5">B29T1</strain>
    </source>
</reference>
<name>A0A212RCA1_9PROT</name>
<dbReference type="InterPro" id="IPR029064">
    <property type="entry name" value="Ribosomal_eL30-like_sf"/>
</dbReference>
<dbReference type="PANTHER" id="PTHR43191:SF2">
    <property type="entry name" value="RRNA METHYLTRANSFERASE 3, MITOCHONDRIAL"/>
    <property type="match status" value="1"/>
</dbReference>
<dbReference type="PANTHER" id="PTHR43191">
    <property type="entry name" value="RRNA METHYLTRANSFERASE 3"/>
    <property type="match status" value="1"/>
</dbReference>